<dbReference type="EMBL" id="NRJF01000232">
    <property type="protein sequence ID" value="RIY32385.1"/>
    <property type="molecule type" value="Genomic_DNA"/>
</dbReference>
<protein>
    <submittedName>
        <fullName evidence="2">Uncharacterized protein</fullName>
    </submittedName>
</protein>
<keyword evidence="3" id="KW-1185">Reference proteome</keyword>
<organism evidence="2 3">
    <name type="scientific">Psittacicella gerlachiana</name>
    <dbReference type="NCBI Taxonomy" id="2028574"/>
    <lineage>
        <taxon>Bacteria</taxon>
        <taxon>Pseudomonadati</taxon>
        <taxon>Pseudomonadota</taxon>
        <taxon>Gammaproteobacteria</taxon>
        <taxon>Pasteurellales</taxon>
        <taxon>Psittacicellaceae</taxon>
        <taxon>Psittacicella</taxon>
    </lineage>
</organism>
<name>A0A3A1Y495_9GAMM</name>
<dbReference type="RefSeq" id="WP_119535227.1">
    <property type="nucleotide sequence ID" value="NZ_NRJF01000232.1"/>
</dbReference>
<dbReference type="AlphaFoldDB" id="A0A3A1Y495"/>
<gene>
    <name evidence="2" type="ORF">CKF59_07000</name>
</gene>
<reference evidence="2 3" key="1">
    <citation type="submission" date="2017-08" db="EMBL/GenBank/DDBJ databases">
        <title>Reclassification of Bisgaard taxon 37 and 44.</title>
        <authorList>
            <person name="Christensen H."/>
        </authorList>
    </citation>
    <scope>NUCLEOTIDE SEQUENCE [LARGE SCALE GENOMIC DNA]</scope>
    <source>
        <strain evidence="2 3">EEAB3T1</strain>
    </source>
</reference>
<evidence type="ECO:0000313" key="3">
    <source>
        <dbReference type="Proteomes" id="UP000265964"/>
    </source>
</evidence>
<keyword evidence="1" id="KW-0732">Signal</keyword>
<evidence type="ECO:0000313" key="2">
    <source>
        <dbReference type="EMBL" id="RIY32385.1"/>
    </source>
</evidence>
<dbReference type="OrthoDB" id="9972118at2"/>
<evidence type="ECO:0000256" key="1">
    <source>
        <dbReference type="SAM" id="SignalP"/>
    </source>
</evidence>
<feature type="chain" id="PRO_5017395965" evidence="1">
    <location>
        <begin position="21"/>
        <end position="115"/>
    </location>
</feature>
<accession>A0A3A1Y495</accession>
<sequence length="115" mass="12680">MKKLTILTLLGLTLVPQAFAQASAFTNVKPEPPAFYAIDGYTAQRTVSVALEDGRTLWGAWFTNHLVDLIMIKETNDPVTMKTYNVGDLAVQAPENVSTAQINQVLEAMGRKERI</sequence>
<comment type="caution">
    <text evidence="2">The sequence shown here is derived from an EMBL/GenBank/DDBJ whole genome shotgun (WGS) entry which is preliminary data.</text>
</comment>
<proteinExistence type="predicted"/>
<dbReference type="Proteomes" id="UP000265964">
    <property type="component" value="Unassembled WGS sequence"/>
</dbReference>
<feature type="signal peptide" evidence="1">
    <location>
        <begin position="1"/>
        <end position="20"/>
    </location>
</feature>